<dbReference type="InterPro" id="IPR006115">
    <property type="entry name" value="6PGDH_NADP-bd"/>
</dbReference>
<dbReference type="GO" id="GO:0051287">
    <property type="term" value="F:NAD binding"/>
    <property type="evidence" value="ECO:0007669"/>
    <property type="project" value="InterPro"/>
</dbReference>
<dbReference type="GO" id="GO:0016054">
    <property type="term" value="P:organic acid catabolic process"/>
    <property type="evidence" value="ECO:0007669"/>
    <property type="project" value="UniProtKB-ARBA"/>
</dbReference>
<keyword evidence="3" id="KW-0520">NAD</keyword>
<dbReference type="Pfam" id="PF14833">
    <property type="entry name" value="NAD_binding_11"/>
    <property type="match status" value="1"/>
</dbReference>
<dbReference type="SUPFAM" id="SSF48179">
    <property type="entry name" value="6-phosphogluconate dehydrogenase C-terminal domain-like"/>
    <property type="match status" value="1"/>
</dbReference>
<dbReference type="InterPro" id="IPR036291">
    <property type="entry name" value="NAD(P)-bd_dom_sf"/>
</dbReference>
<dbReference type="InterPro" id="IPR013328">
    <property type="entry name" value="6PGD_dom2"/>
</dbReference>
<dbReference type="OrthoDB" id="3185659at2"/>
<keyword evidence="8" id="KW-1185">Reference proteome</keyword>
<feature type="domain" description="6-phosphogluconate dehydrogenase NADP-binding" evidence="5">
    <location>
        <begin position="2"/>
        <end position="161"/>
    </location>
</feature>
<comment type="caution">
    <text evidence="7">The sequence shown here is derived from an EMBL/GenBank/DDBJ whole genome shotgun (WGS) entry which is preliminary data.</text>
</comment>
<evidence type="ECO:0000256" key="2">
    <source>
        <dbReference type="ARBA" id="ARBA00023002"/>
    </source>
</evidence>
<organism evidence="7 8">
    <name type="scientific">Aeromicrobium phragmitis</name>
    <dbReference type="NCBI Taxonomy" id="2478914"/>
    <lineage>
        <taxon>Bacteria</taxon>
        <taxon>Bacillati</taxon>
        <taxon>Actinomycetota</taxon>
        <taxon>Actinomycetes</taxon>
        <taxon>Propionibacteriales</taxon>
        <taxon>Nocardioidaceae</taxon>
        <taxon>Aeromicrobium</taxon>
    </lineage>
</organism>
<dbReference type="GO" id="GO:0050661">
    <property type="term" value="F:NADP binding"/>
    <property type="evidence" value="ECO:0007669"/>
    <property type="project" value="InterPro"/>
</dbReference>
<dbReference type="SUPFAM" id="SSF51735">
    <property type="entry name" value="NAD(P)-binding Rossmann-fold domains"/>
    <property type="match status" value="1"/>
</dbReference>
<dbReference type="EMBL" id="RDBF01000002">
    <property type="protein sequence ID" value="RLV57003.1"/>
    <property type="molecule type" value="Genomic_DNA"/>
</dbReference>
<dbReference type="InterPro" id="IPR029154">
    <property type="entry name" value="HIBADH-like_NADP-bd"/>
</dbReference>
<evidence type="ECO:0000256" key="1">
    <source>
        <dbReference type="ARBA" id="ARBA00009080"/>
    </source>
</evidence>
<evidence type="ECO:0000313" key="7">
    <source>
        <dbReference type="EMBL" id="RLV57003.1"/>
    </source>
</evidence>
<gene>
    <name evidence="7" type="ORF">D9V41_04385</name>
</gene>
<dbReference type="PROSITE" id="PS00895">
    <property type="entry name" value="3_HYDROXYISOBUT_DH"/>
    <property type="match status" value="1"/>
</dbReference>
<dbReference type="PIRSF" id="PIRSF000103">
    <property type="entry name" value="HIBADH"/>
    <property type="match status" value="1"/>
</dbReference>
<dbReference type="Proteomes" id="UP000282515">
    <property type="component" value="Unassembled WGS sequence"/>
</dbReference>
<comment type="similarity">
    <text evidence="1">Belongs to the HIBADH-related family.</text>
</comment>
<feature type="active site" evidence="4">
    <location>
        <position position="170"/>
    </location>
</feature>
<dbReference type="GO" id="GO:0016491">
    <property type="term" value="F:oxidoreductase activity"/>
    <property type="evidence" value="ECO:0007669"/>
    <property type="project" value="UniProtKB-KW"/>
</dbReference>
<proteinExistence type="inferred from homology"/>
<dbReference type="InterPro" id="IPR008927">
    <property type="entry name" value="6-PGluconate_DH-like_C_sf"/>
</dbReference>
<dbReference type="InterPro" id="IPR002204">
    <property type="entry name" value="3-OH-isobutyrate_DH-rel_CS"/>
</dbReference>
<dbReference type="AlphaFoldDB" id="A0A3L8PQU2"/>
<evidence type="ECO:0000259" key="5">
    <source>
        <dbReference type="Pfam" id="PF03446"/>
    </source>
</evidence>
<feature type="domain" description="3-hydroxyisobutyrate dehydrogenase-like NAD-binding" evidence="6">
    <location>
        <begin position="164"/>
        <end position="283"/>
    </location>
</feature>
<dbReference type="RefSeq" id="WP_121793304.1">
    <property type="nucleotide sequence ID" value="NZ_RDBF01000002.1"/>
</dbReference>
<evidence type="ECO:0000256" key="3">
    <source>
        <dbReference type="ARBA" id="ARBA00023027"/>
    </source>
</evidence>
<dbReference type="Gene3D" id="1.10.1040.10">
    <property type="entry name" value="N-(1-d-carboxylethyl)-l-norvaline Dehydrogenase, domain 2"/>
    <property type="match status" value="1"/>
</dbReference>
<dbReference type="PANTHER" id="PTHR43060">
    <property type="entry name" value="3-HYDROXYISOBUTYRATE DEHYDROGENASE-LIKE 1, MITOCHONDRIAL-RELATED"/>
    <property type="match status" value="1"/>
</dbReference>
<dbReference type="Gene3D" id="3.40.50.720">
    <property type="entry name" value="NAD(P)-binding Rossmann-like Domain"/>
    <property type="match status" value="1"/>
</dbReference>
<protein>
    <submittedName>
        <fullName evidence="7">2-hydroxy-3-oxopropionate reductase</fullName>
    </submittedName>
</protein>
<dbReference type="PANTHER" id="PTHR43060:SF15">
    <property type="entry name" value="3-HYDROXYISOBUTYRATE DEHYDROGENASE-LIKE 1, MITOCHONDRIAL-RELATED"/>
    <property type="match status" value="1"/>
</dbReference>
<keyword evidence="2" id="KW-0560">Oxidoreductase</keyword>
<dbReference type="Pfam" id="PF03446">
    <property type="entry name" value="NAD_binding_2"/>
    <property type="match status" value="1"/>
</dbReference>
<evidence type="ECO:0000313" key="8">
    <source>
        <dbReference type="Proteomes" id="UP000282515"/>
    </source>
</evidence>
<dbReference type="InterPro" id="IPR015815">
    <property type="entry name" value="HIBADH-related"/>
</dbReference>
<accession>A0A3L8PQU2</accession>
<sequence>MRIGFVGLGVMGRPMARHLVEAGHEVVCTNRSQPALDALVAAGAEAARTPAEVAEKADVVITMLPDAPDVESVVLGPDGIALTARPETLVIDCSTIAPGAAQALGEALAERGLRFVDAPVSGGEAGAVAGRLAIMLGGEVTAVRDAEEALAPFAGITAHVGPVGSGQLVKAANQMLVAGALAMTGEALTLLGQAGVDIEAALGVLQGGLAGSRVLEVKAPSMLARDFTPGFRLDLHHKDLKIALAAAEDAKVAVPLTGVVTQLVQGLRAAGDGGQDHGALIKAVERLSAIRAEQDPREGESA</sequence>
<evidence type="ECO:0000259" key="6">
    <source>
        <dbReference type="Pfam" id="PF14833"/>
    </source>
</evidence>
<name>A0A3L8PQU2_9ACTN</name>
<evidence type="ECO:0000256" key="4">
    <source>
        <dbReference type="PIRSR" id="PIRSR000103-1"/>
    </source>
</evidence>
<reference evidence="7 8" key="1">
    <citation type="submission" date="2018-10" db="EMBL/GenBank/DDBJ databases">
        <title>Aeromicrobium sp. 9W16Y-2 whole genome shotgun sequence.</title>
        <authorList>
            <person name="Li F."/>
        </authorList>
    </citation>
    <scope>NUCLEOTIDE SEQUENCE [LARGE SCALE GENOMIC DNA]</scope>
    <source>
        <strain evidence="7 8">9W16Y-2</strain>
    </source>
</reference>